<protein>
    <submittedName>
        <fullName evidence="2">Uncharacterized protein</fullName>
    </submittedName>
</protein>
<evidence type="ECO:0000313" key="2">
    <source>
        <dbReference type="EMBL" id="VVU94989.1"/>
    </source>
</evidence>
<dbReference type="InterPro" id="IPR043918">
    <property type="entry name" value="DUF5760"/>
</dbReference>
<dbReference type="EMBL" id="CABVLZ010000003">
    <property type="protein sequence ID" value="VVU94989.1"/>
    <property type="molecule type" value="Genomic_DNA"/>
</dbReference>
<sequence>MEDNTDNQQQVTEIFKELVITWVDLDDKIRQHNSKVKEYKNEKKDYEEKILTYLENIGENVIEISDGKLRKNVSKTKAPLKQQTIEAALTECIKDSKRAAELTQYIFKNRPVVERINLKRTKNRGPKN</sequence>
<accession>A0A5E8CK16</accession>
<feature type="coiled-coil region" evidence="1">
    <location>
        <begin position="29"/>
        <end position="56"/>
    </location>
</feature>
<name>A0A5E8CK16_9ZZZZ</name>
<dbReference type="AlphaFoldDB" id="A0A5E8CK16"/>
<reference evidence="2" key="1">
    <citation type="submission" date="2019-09" db="EMBL/GenBank/DDBJ databases">
        <authorList>
            <person name="Needham M D."/>
        </authorList>
    </citation>
    <scope>NUCLEOTIDE SEQUENCE</scope>
</reference>
<organism evidence="2">
    <name type="scientific">seawater metagenome</name>
    <dbReference type="NCBI Taxonomy" id="1561972"/>
    <lineage>
        <taxon>unclassified sequences</taxon>
        <taxon>metagenomes</taxon>
        <taxon>ecological metagenomes</taxon>
    </lineage>
</organism>
<dbReference type="Pfam" id="PF19064">
    <property type="entry name" value="DUF5760"/>
    <property type="match status" value="1"/>
</dbReference>
<evidence type="ECO:0000256" key="1">
    <source>
        <dbReference type="SAM" id="Coils"/>
    </source>
</evidence>
<gene>
    <name evidence="2" type="ORF">CPAV1605_714</name>
</gene>
<proteinExistence type="predicted"/>
<keyword evidence="1" id="KW-0175">Coiled coil</keyword>